<keyword evidence="1" id="KW-0472">Membrane</keyword>
<dbReference type="Proteomes" id="UP000192934">
    <property type="component" value="Chromosome I"/>
</dbReference>
<evidence type="ECO:0000313" key="4">
    <source>
        <dbReference type="EMBL" id="SMF74382.1"/>
    </source>
</evidence>
<dbReference type="CDD" id="cd01949">
    <property type="entry name" value="GGDEF"/>
    <property type="match status" value="1"/>
</dbReference>
<dbReference type="AlphaFoldDB" id="A0A1X7GTC0"/>
<dbReference type="RefSeq" id="WP_085218846.1">
    <property type="nucleotide sequence ID" value="NZ_LT840185.1"/>
</dbReference>
<dbReference type="InterPro" id="IPR029787">
    <property type="entry name" value="Nucleotide_cyclase"/>
</dbReference>
<dbReference type="InterPro" id="IPR000160">
    <property type="entry name" value="GGDEF_dom"/>
</dbReference>
<feature type="transmembrane region" description="Helical" evidence="1">
    <location>
        <begin position="178"/>
        <end position="196"/>
    </location>
</feature>
<dbReference type="PROSITE" id="PS50887">
    <property type="entry name" value="GGDEF"/>
    <property type="match status" value="1"/>
</dbReference>
<dbReference type="CDD" id="cd00130">
    <property type="entry name" value="PAS"/>
    <property type="match status" value="1"/>
</dbReference>
<dbReference type="InterPro" id="IPR001633">
    <property type="entry name" value="EAL_dom"/>
</dbReference>
<evidence type="ECO:0000259" key="2">
    <source>
        <dbReference type="PROSITE" id="PS50883"/>
    </source>
</evidence>
<dbReference type="Pfam" id="PF00563">
    <property type="entry name" value="EAL"/>
    <property type="match status" value="1"/>
</dbReference>
<dbReference type="PANTHER" id="PTHR44757">
    <property type="entry name" value="DIGUANYLATE CYCLASE DGCP"/>
    <property type="match status" value="1"/>
</dbReference>
<organism evidence="4 5">
    <name type="scientific">Allosphingosinicella indica</name>
    <dbReference type="NCBI Taxonomy" id="941907"/>
    <lineage>
        <taxon>Bacteria</taxon>
        <taxon>Pseudomonadati</taxon>
        <taxon>Pseudomonadota</taxon>
        <taxon>Alphaproteobacteria</taxon>
        <taxon>Sphingomonadales</taxon>
        <taxon>Sphingomonadaceae</taxon>
        <taxon>Allosphingosinicella</taxon>
    </lineage>
</organism>
<feature type="domain" description="GGDEF" evidence="3">
    <location>
        <begin position="379"/>
        <end position="512"/>
    </location>
</feature>
<dbReference type="InterPro" id="IPR035919">
    <property type="entry name" value="EAL_sf"/>
</dbReference>
<evidence type="ECO:0000313" key="5">
    <source>
        <dbReference type="Proteomes" id="UP000192934"/>
    </source>
</evidence>
<dbReference type="Gene3D" id="3.20.20.450">
    <property type="entry name" value="EAL domain"/>
    <property type="match status" value="1"/>
</dbReference>
<feature type="transmembrane region" description="Helical" evidence="1">
    <location>
        <begin position="139"/>
        <end position="166"/>
    </location>
</feature>
<dbReference type="InterPro" id="IPR013656">
    <property type="entry name" value="PAS_4"/>
</dbReference>
<dbReference type="Pfam" id="PF00990">
    <property type="entry name" value="GGDEF"/>
    <property type="match status" value="1"/>
</dbReference>
<dbReference type="Gene3D" id="3.30.70.270">
    <property type="match status" value="1"/>
</dbReference>
<dbReference type="InterPro" id="IPR052155">
    <property type="entry name" value="Biofilm_reg_signaling"/>
</dbReference>
<dbReference type="SUPFAM" id="SSF141868">
    <property type="entry name" value="EAL domain-like"/>
    <property type="match status" value="1"/>
</dbReference>
<dbReference type="SMART" id="SM00267">
    <property type="entry name" value="GGDEF"/>
    <property type="match status" value="1"/>
</dbReference>
<dbReference type="STRING" id="941907.SAMN06295910_2243"/>
<dbReference type="OrthoDB" id="9814202at2"/>
<dbReference type="InterPro" id="IPR043128">
    <property type="entry name" value="Rev_trsase/Diguanyl_cyclase"/>
</dbReference>
<feature type="transmembrane region" description="Helical" evidence="1">
    <location>
        <begin position="107"/>
        <end position="127"/>
    </location>
</feature>
<dbReference type="Gene3D" id="3.30.450.20">
    <property type="entry name" value="PAS domain"/>
    <property type="match status" value="1"/>
</dbReference>
<dbReference type="CDD" id="cd01948">
    <property type="entry name" value="EAL"/>
    <property type="match status" value="1"/>
</dbReference>
<feature type="domain" description="EAL" evidence="2">
    <location>
        <begin position="521"/>
        <end position="772"/>
    </location>
</feature>
<keyword evidence="1" id="KW-0812">Transmembrane</keyword>
<protein>
    <submittedName>
        <fullName evidence="4">Diguanylate cyclase/phosphodiesterase with PAS/PAC sensor(S)</fullName>
    </submittedName>
</protein>
<name>A0A1X7GTC0_9SPHN</name>
<dbReference type="SUPFAM" id="SSF55073">
    <property type="entry name" value="Nucleotide cyclase"/>
    <property type="match status" value="1"/>
</dbReference>
<dbReference type="PANTHER" id="PTHR44757:SF2">
    <property type="entry name" value="BIOFILM ARCHITECTURE MAINTENANCE PROTEIN MBAA"/>
    <property type="match status" value="1"/>
</dbReference>
<dbReference type="PROSITE" id="PS50883">
    <property type="entry name" value="EAL"/>
    <property type="match status" value="1"/>
</dbReference>
<accession>A0A1X7GTC0</accession>
<evidence type="ECO:0000256" key="1">
    <source>
        <dbReference type="SAM" id="Phobius"/>
    </source>
</evidence>
<dbReference type="InterPro" id="IPR035965">
    <property type="entry name" value="PAS-like_dom_sf"/>
</dbReference>
<keyword evidence="1" id="KW-1133">Transmembrane helix</keyword>
<dbReference type="NCBIfam" id="TIGR00254">
    <property type="entry name" value="GGDEF"/>
    <property type="match status" value="1"/>
</dbReference>
<sequence>MSNARLPTLDWQVVLNRASPAGHAGWDRVRVAQLRELRRALKVAAIGQTLNAVLLAIVLRGSVPSIQLTLWLLGLGFLILTGALVGRRRIADTPAASRQALDRASHISVLYGFAWAVPAFIFFPAALPHDQLAICLVTASMMAGAAFVFTATPAAAAGYILVMGAATTKMLGYTESTLLLTLGPIYTVGLLFAVLGNGRAFMRRRMVDLALEERSDTISLLLKEYESSDADWLWETDADLRFRNVSPRFARALGLDAGEIEAMTLDALLSQDAHEGGSSGEIGTAVAGLAAHSGFADLLIAAPHPDGARCIQLSARPRFGPRGGFLGYRGVGSDVTETQQAARRIAHMARHDPLTGLPNRLQLLEALGTALSRARDADRLCAILLIDLDRFKNVNDTLGHVAGDHLLQQVTQRLAPVLAPGMTLGRLGGDEFALVIPDAIDAAAIERLCVDIVETMKQPFLYLDQHLFVGASIGAALGPQDGESVEDMMRSADLALHRAKADGGGDVYFYERGLHEQAEERRQIELSLRTALDARELALVYQPVVEAGTGRIHGFEALLRWQNARLGEVSPAKFVAIAEETGLIGRIGEWALRNALAEAASWPGDINVAVNISPVQLHEPGFMLTLISALSQSGLDPHRLELEITETVFLQLTPLTQKVLHQIRALGIRLAIDDFGTGYSSLAYVRDSRFDTIKVDRSFIAAVCADDPGSSAIVRAIVAMAGSLSMDTVAEGVETGEQLAAVRAFGCTRVQGFVFARPCTAAEARKLLTANHGRIAA</sequence>
<keyword evidence="5" id="KW-1185">Reference proteome</keyword>
<gene>
    <name evidence="4" type="ORF">SAMN06295910_2243</name>
</gene>
<proteinExistence type="predicted"/>
<dbReference type="SUPFAM" id="SSF55785">
    <property type="entry name" value="PYP-like sensor domain (PAS domain)"/>
    <property type="match status" value="1"/>
</dbReference>
<dbReference type="InterPro" id="IPR000014">
    <property type="entry name" value="PAS"/>
</dbReference>
<evidence type="ECO:0000259" key="3">
    <source>
        <dbReference type="PROSITE" id="PS50887"/>
    </source>
</evidence>
<feature type="transmembrane region" description="Helical" evidence="1">
    <location>
        <begin position="65"/>
        <end position="86"/>
    </location>
</feature>
<feature type="transmembrane region" description="Helical" evidence="1">
    <location>
        <begin position="40"/>
        <end position="59"/>
    </location>
</feature>
<reference evidence="5" key="1">
    <citation type="submission" date="2017-04" db="EMBL/GenBank/DDBJ databases">
        <authorList>
            <person name="Varghese N."/>
            <person name="Submissions S."/>
        </authorList>
    </citation>
    <scope>NUCLEOTIDE SEQUENCE [LARGE SCALE GENOMIC DNA]</scope>
    <source>
        <strain evidence="5">Dd16</strain>
    </source>
</reference>
<dbReference type="Pfam" id="PF08448">
    <property type="entry name" value="PAS_4"/>
    <property type="match status" value="1"/>
</dbReference>
<dbReference type="SMART" id="SM00052">
    <property type="entry name" value="EAL"/>
    <property type="match status" value="1"/>
</dbReference>
<dbReference type="EMBL" id="LT840185">
    <property type="protein sequence ID" value="SMF74382.1"/>
    <property type="molecule type" value="Genomic_DNA"/>
</dbReference>